<feature type="region of interest" description="Disordered" evidence="1">
    <location>
        <begin position="331"/>
        <end position="357"/>
    </location>
</feature>
<dbReference type="InterPro" id="IPR011009">
    <property type="entry name" value="Kinase-like_dom_sf"/>
</dbReference>
<feature type="compositionally biased region" description="Basic and acidic residues" evidence="1">
    <location>
        <begin position="345"/>
        <end position="357"/>
    </location>
</feature>
<feature type="compositionally biased region" description="Pro residues" evidence="1">
    <location>
        <begin position="52"/>
        <end position="64"/>
    </location>
</feature>
<evidence type="ECO:0000259" key="2">
    <source>
        <dbReference type="Pfam" id="PF01636"/>
    </source>
</evidence>
<dbReference type="OrthoDB" id="8300194at2759"/>
<organism evidence="3 4">
    <name type="scientific">Macrophomina phaseolina (strain MS6)</name>
    <name type="common">Charcoal rot fungus</name>
    <dbReference type="NCBI Taxonomy" id="1126212"/>
    <lineage>
        <taxon>Eukaryota</taxon>
        <taxon>Fungi</taxon>
        <taxon>Dikarya</taxon>
        <taxon>Ascomycota</taxon>
        <taxon>Pezizomycotina</taxon>
        <taxon>Dothideomycetes</taxon>
        <taxon>Dothideomycetes incertae sedis</taxon>
        <taxon>Botryosphaeriales</taxon>
        <taxon>Botryosphaeriaceae</taxon>
        <taxon>Macrophomina</taxon>
    </lineage>
</organism>
<sequence length="430" mass="46954">MATQPQPISKIPSPAVAADGYLTPLAEIPTPGPSPSSTPALAPAAAKNKDLPPTPPSSSTPTPSPYETDPNLLPDSDPFRDMPLYGRYAPSPTDFHPDPAHIQSTSPASIAYWENLLKDYCNEDTLMLSPVDDDSAIALGRWIFAIGSVVIKTNHLAPAGRRRRDYSGVDRNEVEAIRLVKERVIAAGKTDIRVPQVYFQGKLLGGDVLVQERLPGVSLEVAWPYLSRERKEALMRQARSFLIALLDVGVSPSGRRAYVVDDYNAIWARALTPRERKLMLPPPPAPGGGGRVGVGWGVQKRKDSAVGAAEEGASAASPRFSTSLREAGVPGGVFDDGGSSDEEYSLEHPDSDTRFTHNDMSTGNIIIDDDRIVGVVDWEHAGWIGWRTAALLHKEVRAPLPEMFDRKEFASDEEWEDAFLWKKLYDEISP</sequence>
<accession>K2SGK0</accession>
<dbReference type="InParanoid" id="K2SGK0"/>
<dbReference type="Gene3D" id="3.90.1200.10">
    <property type="match status" value="1"/>
</dbReference>
<dbReference type="STRING" id="1126212.K2SGK0"/>
<reference evidence="3 4" key="1">
    <citation type="journal article" date="2012" name="BMC Genomics">
        <title>Tools to kill: Genome of one of the most destructive plant pathogenic fungi Macrophomina phaseolina.</title>
        <authorList>
            <person name="Islam M.S."/>
            <person name="Haque M.S."/>
            <person name="Islam M.M."/>
            <person name="Emdad E.M."/>
            <person name="Halim A."/>
            <person name="Hossen Q.M.M."/>
            <person name="Hossain M.Z."/>
            <person name="Ahmed B."/>
            <person name="Rahim S."/>
            <person name="Rahman M.S."/>
            <person name="Alam M.M."/>
            <person name="Hou S."/>
            <person name="Wan X."/>
            <person name="Saito J.A."/>
            <person name="Alam M."/>
        </authorList>
    </citation>
    <scope>NUCLEOTIDE SEQUENCE [LARGE SCALE GENOMIC DNA]</scope>
    <source>
        <strain evidence="3 4">MS6</strain>
    </source>
</reference>
<dbReference type="PANTHER" id="PTHR21310">
    <property type="entry name" value="AMINOGLYCOSIDE PHOSPHOTRANSFERASE-RELATED-RELATED"/>
    <property type="match status" value="1"/>
</dbReference>
<dbReference type="HOGENOM" id="CLU_052378_0_0_1"/>
<dbReference type="GO" id="GO:0016740">
    <property type="term" value="F:transferase activity"/>
    <property type="evidence" value="ECO:0007669"/>
    <property type="project" value="UniProtKB-KW"/>
</dbReference>
<dbReference type="VEuPathDB" id="FungiDB:MPH_06786"/>
<gene>
    <name evidence="3" type="ORF">MPH_06786</name>
</gene>
<proteinExistence type="predicted"/>
<dbReference type="InterPro" id="IPR051678">
    <property type="entry name" value="AGP_Transferase"/>
</dbReference>
<feature type="compositionally biased region" description="Low complexity" evidence="1">
    <location>
        <begin position="37"/>
        <end position="46"/>
    </location>
</feature>
<dbReference type="InterPro" id="IPR002575">
    <property type="entry name" value="Aminoglycoside_PTrfase"/>
</dbReference>
<dbReference type="SUPFAM" id="SSF56112">
    <property type="entry name" value="Protein kinase-like (PK-like)"/>
    <property type="match status" value="1"/>
</dbReference>
<dbReference type="EMBL" id="AHHD01000287">
    <property type="protein sequence ID" value="EKG15965.1"/>
    <property type="molecule type" value="Genomic_DNA"/>
</dbReference>
<evidence type="ECO:0000313" key="3">
    <source>
        <dbReference type="EMBL" id="EKG15965.1"/>
    </source>
</evidence>
<evidence type="ECO:0000313" key="4">
    <source>
        <dbReference type="Proteomes" id="UP000007129"/>
    </source>
</evidence>
<dbReference type="Proteomes" id="UP000007129">
    <property type="component" value="Unassembled WGS sequence"/>
</dbReference>
<name>K2SGK0_MACPH</name>
<dbReference type="AlphaFoldDB" id="K2SGK0"/>
<feature type="region of interest" description="Disordered" evidence="1">
    <location>
        <begin position="22"/>
        <end position="101"/>
    </location>
</feature>
<feature type="domain" description="Aminoglycoside phosphotransferase" evidence="2">
    <location>
        <begin position="348"/>
        <end position="383"/>
    </location>
</feature>
<keyword evidence="3" id="KW-0808">Transferase</keyword>
<dbReference type="Pfam" id="PF01636">
    <property type="entry name" value="APH"/>
    <property type="match status" value="1"/>
</dbReference>
<protein>
    <submittedName>
        <fullName evidence="3">Aminoglycoside phosphotransferase</fullName>
    </submittedName>
</protein>
<evidence type="ECO:0000256" key="1">
    <source>
        <dbReference type="SAM" id="MobiDB-lite"/>
    </source>
</evidence>
<dbReference type="PANTHER" id="PTHR21310:SF15">
    <property type="entry name" value="AMINOGLYCOSIDE PHOSPHOTRANSFERASE DOMAIN-CONTAINING PROTEIN"/>
    <property type="match status" value="1"/>
</dbReference>
<dbReference type="eggNOG" id="ENOG502SHFW">
    <property type="taxonomic scope" value="Eukaryota"/>
</dbReference>
<comment type="caution">
    <text evidence="3">The sequence shown here is derived from an EMBL/GenBank/DDBJ whole genome shotgun (WGS) entry which is preliminary data.</text>
</comment>